<accession>A0A0R1TRG9</accession>
<name>A0A0R1TRG9_9LACO</name>
<evidence type="ECO:0000313" key="2">
    <source>
        <dbReference type="Proteomes" id="UP000051324"/>
    </source>
</evidence>
<dbReference type="RefSeq" id="WP_025087918.1">
    <property type="nucleotide sequence ID" value="NZ_AZFT01000053.1"/>
</dbReference>
<dbReference type="STRING" id="1423724.FC32_GL001278"/>
<keyword evidence="2" id="KW-1185">Reference proteome</keyword>
<protein>
    <submittedName>
        <fullName evidence="1">Uncharacterized protein</fullName>
    </submittedName>
</protein>
<dbReference type="Proteomes" id="UP000051324">
    <property type="component" value="Unassembled WGS sequence"/>
</dbReference>
<gene>
    <name evidence="1" type="ORF">FC32_GL001278</name>
</gene>
<dbReference type="EMBL" id="AZFT01000053">
    <property type="protein sequence ID" value="KRL84007.1"/>
    <property type="molecule type" value="Genomic_DNA"/>
</dbReference>
<sequence length="65" mass="7755">MTNETKQLRDQAEKGRMLYRSGNATMEEAKELVMPYINHFNNRSKELAKKFNQRPKLISFKSFCR</sequence>
<dbReference type="PATRIC" id="fig|1423724.4.peg.1334"/>
<dbReference type="AlphaFoldDB" id="A0A0R1TRG9"/>
<dbReference type="OrthoDB" id="2339674at2"/>
<evidence type="ECO:0000313" key="1">
    <source>
        <dbReference type="EMBL" id="KRL84007.1"/>
    </source>
</evidence>
<proteinExistence type="predicted"/>
<dbReference type="eggNOG" id="ENOG502ZG2M">
    <property type="taxonomic scope" value="Bacteria"/>
</dbReference>
<organism evidence="1 2">
    <name type="scientific">Ligilactobacillus apodemi DSM 16634 = JCM 16172</name>
    <dbReference type="NCBI Taxonomy" id="1423724"/>
    <lineage>
        <taxon>Bacteria</taxon>
        <taxon>Bacillati</taxon>
        <taxon>Bacillota</taxon>
        <taxon>Bacilli</taxon>
        <taxon>Lactobacillales</taxon>
        <taxon>Lactobacillaceae</taxon>
        <taxon>Ligilactobacillus</taxon>
    </lineage>
</organism>
<reference evidence="1 2" key="1">
    <citation type="journal article" date="2015" name="Genome Announc.">
        <title>Expanding the biotechnology potential of lactobacilli through comparative genomics of 213 strains and associated genera.</title>
        <authorList>
            <person name="Sun Z."/>
            <person name="Harris H.M."/>
            <person name="McCann A."/>
            <person name="Guo C."/>
            <person name="Argimon S."/>
            <person name="Zhang W."/>
            <person name="Yang X."/>
            <person name="Jeffery I.B."/>
            <person name="Cooney J.C."/>
            <person name="Kagawa T.F."/>
            <person name="Liu W."/>
            <person name="Song Y."/>
            <person name="Salvetti E."/>
            <person name="Wrobel A."/>
            <person name="Rasinkangas P."/>
            <person name="Parkhill J."/>
            <person name="Rea M.C."/>
            <person name="O'Sullivan O."/>
            <person name="Ritari J."/>
            <person name="Douillard F.P."/>
            <person name="Paul Ross R."/>
            <person name="Yang R."/>
            <person name="Briner A.E."/>
            <person name="Felis G.E."/>
            <person name="de Vos W.M."/>
            <person name="Barrangou R."/>
            <person name="Klaenhammer T.R."/>
            <person name="Caufield P.W."/>
            <person name="Cui Y."/>
            <person name="Zhang H."/>
            <person name="O'Toole P.W."/>
        </authorList>
    </citation>
    <scope>NUCLEOTIDE SEQUENCE [LARGE SCALE GENOMIC DNA]</scope>
    <source>
        <strain evidence="1 2">DSM 16634</strain>
    </source>
</reference>
<comment type="caution">
    <text evidence="1">The sequence shown here is derived from an EMBL/GenBank/DDBJ whole genome shotgun (WGS) entry which is preliminary data.</text>
</comment>